<proteinExistence type="predicted"/>
<dbReference type="EMBL" id="GGEC01008256">
    <property type="protein sequence ID" value="MBW88739.1"/>
    <property type="molecule type" value="Transcribed_RNA"/>
</dbReference>
<accession>A0A2P2J5L3</accession>
<dbReference type="AlphaFoldDB" id="A0A2P2J5L3"/>
<organism evidence="2">
    <name type="scientific">Rhizophora mucronata</name>
    <name type="common">Asiatic mangrove</name>
    <dbReference type="NCBI Taxonomy" id="61149"/>
    <lineage>
        <taxon>Eukaryota</taxon>
        <taxon>Viridiplantae</taxon>
        <taxon>Streptophyta</taxon>
        <taxon>Embryophyta</taxon>
        <taxon>Tracheophyta</taxon>
        <taxon>Spermatophyta</taxon>
        <taxon>Magnoliopsida</taxon>
        <taxon>eudicotyledons</taxon>
        <taxon>Gunneridae</taxon>
        <taxon>Pentapetalae</taxon>
        <taxon>rosids</taxon>
        <taxon>fabids</taxon>
        <taxon>Malpighiales</taxon>
        <taxon>Rhizophoraceae</taxon>
        <taxon>Rhizophora</taxon>
    </lineage>
</organism>
<evidence type="ECO:0000256" key="1">
    <source>
        <dbReference type="SAM" id="MobiDB-lite"/>
    </source>
</evidence>
<feature type="region of interest" description="Disordered" evidence="1">
    <location>
        <begin position="1"/>
        <end position="39"/>
    </location>
</feature>
<name>A0A2P2J5L3_RHIMU</name>
<protein>
    <submittedName>
        <fullName evidence="2">Uncharacterized protein</fullName>
    </submittedName>
</protein>
<feature type="compositionally biased region" description="Basic and acidic residues" evidence="1">
    <location>
        <begin position="1"/>
        <end position="19"/>
    </location>
</feature>
<sequence>MVGREKVDAGRDAATERQASHFRKNSQSRSSTEGEVEAEAKDIGRRLKACIKFHC</sequence>
<evidence type="ECO:0000313" key="2">
    <source>
        <dbReference type="EMBL" id="MBW88739.1"/>
    </source>
</evidence>
<reference evidence="2" key="1">
    <citation type="submission" date="2018-02" db="EMBL/GenBank/DDBJ databases">
        <title>Rhizophora mucronata_Transcriptome.</title>
        <authorList>
            <person name="Meera S.P."/>
            <person name="Sreeshan A."/>
            <person name="Augustine A."/>
        </authorList>
    </citation>
    <scope>NUCLEOTIDE SEQUENCE</scope>
    <source>
        <tissue evidence="2">Leaf</tissue>
    </source>
</reference>